<dbReference type="OrthoDB" id="10352760at2759"/>
<keyword evidence="2" id="KW-1185">Reference proteome</keyword>
<organism evidence="1 2">
    <name type="scientific">Echinococcus multilocularis</name>
    <name type="common">Fox tapeworm</name>
    <dbReference type="NCBI Taxonomy" id="6211"/>
    <lineage>
        <taxon>Eukaryota</taxon>
        <taxon>Metazoa</taxon>
        <taxon>Spiralia</taxon>
        <taxon>Lophotrochozoa</taxon>
        <taxon>Platyhelminthes</taxon>
        <taxon>Cestoda</taxon>
        <taxon>Eucestoda</taxon>
        <taxon>Cyclophyllidea</taxon>
        <taxon>Taeniidae</taxon>
        <taxon>Echinococcus</taxon>
    </lineage>
</organism>
<gene>
    <name evidence="1" type="ORF">EmuJ_000859300</name>
</gene>
<protein>
    <submittedName>
        <fullName evidence="1">Uncharacterized protein</fullName>
    </submittedName>
</protein>
<accession>A0A068YCJ2</accession>
<reference evidence="1" key="1">
    <citation type="journal article" date="2013" name="Nature">
        <title>The genomes of four tapeworm species reveal adaptations to parasitism.</title>
        <authorList>
            <person name="Tsai I.J."/>
            <person name="Zarowiecki M."/>
            <person name="Holroyd N."/>
            <person name="Garciarrubio A."/>
            <person name="Sanchez-Flores A."/>
            <person name="Brooks K.L."/>
            <person name="Tracey A."/>
            <person name="Bobes R.J."/>
            <person name="Fragoso G."/>
            <person name="Sciutto E."/>
            <person name="Aslett M."/>
            <person name="Beasley H."/>
            <person name="Bennett H.M."/>
            <person name="Cai J."/>
            <person name="Camicia F."/>
            <person name="Clark R."/>
            <person name="Cucher M."/>
            <person name="De Silva N."/>
            <person name="Day T.A."/>
            <person name="Deplazes P."/>
            <person name="Estrada K."/>
            <person name="Fernandez C."/>
            <person name="Holland P.W."/>
            <person name="Hou J."/>
            <person name="Hu S."/>
            <person name="Huckvale T."/>
            <person name="Hung S.S."/>
            <person name="Kamenetzky L."/>
            <person name="Keane J.A."/>
            <person name="Kiss F."/>
            <person name="Koziol U."/>
            <person name="Lambert O."/>
            <person name="Liu K."/>
            <person name="Luo X."/>
            <person name="Luo Y."/>
            <person name="Macchiaroli N."/>
            <person name="Nichol S."/>
            <person name="Paps J."/>
            <person name="Parkinson J."/>
            <person name="Pouchkina-Stantcheva N."/>
            <person name="Riddiford N."/>
            <person name="Rosenzvit M."/>
            <person name="Salinas G."/>
            <person name="Wasmuth J.D."/>
            <person name="Zamanian M."/>
            <person name="Zheng Y."/>
            <person name="Cai X."/>
            <person name="Soberon X."/>
            <person name="Olson P.D."/>
            <person name="Laclette J.P."/>
            <person name="Brehm K."/>
            <person name="Berriman M."/>
            <person name="Garciarrubio A."/>
            <person name="Bobes R.J."/>
            <person name="Fragoso G."/>
            <person name="Sanchez-Flores A."/>
            <person name="Estrada K."/>
            <person name="Cevallos M.A."/>
            <person name="Morett E."/>
            <person name="Gonzalez V."/>
            <person name="Portillo T."/>
            <person name="Ochoa-Leyva A."/>
            <person name="Jose M.V."/>
            <person name="Sciutto E."/>
            <person name="Landa A."/>
            <person name="Jimenez L."/>
            <person name="Valdes V."/>
            <person name="Carrero J.C."/>
            <person name="Larralde C."/>
            <person name="Morales-Montor J."/>
            <person name="Limon-Lason J."/>
            <person name="Soberon X."/>
            <person name="Laclette J.P."/>
        </authorList>
    </citation>
    <scope>NUCLEOTIDE SEQUENCE [LARGE SCALE GENOMIC DNA]</scope>
</reference>
<reference evidence="1" key="2">
    <citation type="submission" date="2015-11" db="EMBL/GenBank/DDBJ databases">
        <authorList>
            <person name="Zhang Y."/>
            <person name="Guo Z."/>
        </authorList>
    </citation>
    <scope>NUCLEOTIDE SEQUENCE</scope>
</reference>
<dbReference type="Proteomes" id="UP000017246">
    <property type="component" value="Unassembled WGS sequence"/>
</dbReference>
<evidence type="ECO:0000313" key="2">
    <source>
        <dbReference type="Proteomes" id="UP000017246"/>
    </source>
</evidence>
<proteinExistence type="predicted"/>
<name>A0A068YCJ2_ECHMU</name>
<dbReference type="EMBL" id="LN902841">
    <property type="protein sequence ID" value="CDS40984.1"/>
    <property type="molecule type" value="Genomic_DNA"/>
</dbReference>
<dbReference type="AlphaFoldDB" id="A0A068YCJ2"/>
<evidence type="ECO:0000313" key="1">
    <source>
        <dbReference type="EMBL" id="CDS40984.1"/>
    </source>
</evidence>
<sequence length="104" mass="12234">MVRIPCIQLAERRLFVLLAFVTVCVVVSYAAYPTGKARLNEKLLMENYPSETLSEKFDESETLGDAGAAAYFWKPIHMSPFWKRSSFWKRYGNQAFWKRRANFW</sequence>